<evidence type="ECO:0000259" key="4">
    <source>
        <dbReference type="Pfam" id="PF25023"/>
    </source>
</evidence>
<name>A0A370SY93_PSEJE</name>
<dbReference type="RefSeq" id="WP_258558271.1">
    <property type="nucleotide sequence ID" value="NZ_QRAV01000001.1"/>
</dbReference>
<dbReference type="Pfam" id="PF25023">
    <property type="entry name" value="TEN_YD-shell"/>
    <property type="match status" value="1"/>
</dbReference>
<dbReference type="InterPro" id="IPR022385">
    <property type="entry name" value="Rhs_assc_core"/>
</dbReference>
<reference evidence="5 6" key="1">
    <citation type="submission" date="2018-07" db="EMBL/GenBank/DDBJ databases">
        <title>Genome sequencing of rice bacterial endophytes.</title>
        <authorList>
            <person name="Venturi V."/>
        </authorList>
    </citation>
    <scope>NUCLEOTIDE SEQUENCE [LARGE SCALE GENOMIC DNA]</scope>
    <source>
        <strain evidence="5 6">E2333</strain>
    </source>
</reference>
<dbReference type="InterPro" id="IPR050708">
    <property type="entry name" value="T6SS_VgrG/RHS"/>
</dbReference>
<feature type="region of interest" description="Disordered" evidence="2">
    <location>
        <begin position="707"/>
        <end position="726"/>
    </location>
</feature>
<comment type="caution">
    <text evidence="5">The sequence shown here is derived from an EMBL/GenBank/DDBJ whole genome shotgun (WGS) entry which is preliminary data.</text>
</comment>
<evidence type="ECO:0000256" key="3">
    <source>
        <dbReference type="SAM" id="Phobius"/>
    </source>
</evidence>
<accession>A0A370SY93</accession>
<keyword evidence="3" id="KW-0472">Membrane</keyword>
<keyword evidence="3" id="KW-1133">Transmembrane helix</keyword>
<dbReference type="InterPro" id="IPR006530">
    <property type="entry name" value="YD"/>
</dbReference>
<feature type="compositionally biased region" description="Basic and acidic residues" evidence="2">
    <location>
        <begin position="707"/>
        <end position="722"/>
    </location>
</feature>
<evidence type="ECO:0000313" key="5">
    <source>
        <dbReference type="EMBL" id="RDL24709.1"/>
    </source>
</evidence>
<dbReference type="PANTHER" id="PTHR32305">
    <property type="match status" value="1"/>
</dbReference>
<dbReference type="Proteomes" id="UP000255365">
    <property type="component" value="Unassembled WGS sequence"/>
</dbReference>
<sequence>MSTKTQDSVHSNAFNFGGFVAGGVDPRTGIYTCALTLGVIRSGDLNGPSFNLALGFNPLNTHNAGYGTGWSLPTSRYDLRSKVMTLNGGERYKAVETGDALQFKEMKLESAKVLKVAVGRYEVRYKDGRREELEVYGATHVAVPTRVIAANGTSISLKYATFNEQPMLVEISDAKRTLLKVSRTAGRLTLTQYPDTPSSAEFTMTLKNDHVTAIGLPVGRGWDLQYEEIDGIRYLKRVESPLGAVENIRYKRVGHLLPASGATQSLPYVIAHEVFVKQGQPKVSKTYTYSDWNYLGHGVPSDPADDGDPLYRAPKSYEYSCVESLIVGAKTHTHTKRTYNKFHLLVSEVTTCGESVASVTTDYHCEVGKPFTEQPAQFRMPKSQTRGYANSVTGQKRTETTITEFDAAGNLLSQVDASGVSTQFEYYPASDSEGCPKDPLGFIRFLKQKTVVPAAGGGASTITRYRYALHPALDGSTLASVQPVQESFLELVDGVEILRSKVDLTYLSSAKDPTLHGVLQQQSVTRNATTTRIEYSYELEETTLSLKKTVHGFDGTTSSSEQKLSTLSGLTVSERDADDAVIEYEYDKLGRRIRKTLAPGTAYASFTQWRYETAKGREPATLITHDSSGGMQDATYDALGRIVKIQEKDCDNPDPQGDCPMRTVYTCVHDNTGRPVTVEHSDWWDGVAREVKSEFFYDDWGQTKETRHGDGRIEHSEFDPVSRKQKSWQQGMGKTVTVVNAFGKPDSVEVFDLKEQSLGKTVYTYDGLGRTLSQTDPAGNKTSFEYDVFDRLVRTVLPDGHAVETTFAAHSTDELPVEIKVAGVQLGQQAFDGLNRVTGMSVGGRKSFASYEAGRSLPKSHTDASGQRTEFVHEPALGGLLTERKAVIVRGSLIEGDELTEAEDDGLTTRFTYDVLNGKPQSCIEQGRESHFEYFPSGRLKSQTTQFGDLRQTVSHTYTFAGRPLTYVDVLGVKHKTEYDTWGRRVSFKQGSVQADFFYDKKTALLERIETRDTSSSKLLTTRLTYDDLGREASRSFEANGLVTQTLTSTYTVVGKLSQKVLKRGAFVLRNERFAYDVRGRLTQYNCDGSQRPRDPYGKEIIRQTFTFDALDNILTLETTFPQGVNVTTFSYSEIDPAQLVGVTHSHADYPAPVTLEYDADGRMIKDDHARTLAYDAFGRLIRLTNERGEVVRGYHYDGFDRIVELSQPRTLDVQRYYHNASVSSEICGNDALSVVRDGGFVLGQQQLGADAGSRIFGTDQQQSVLTRLHGEQWDDSAYCPYGHRPADGGQFSLAAFNGEQLDTVTGLYLLGNGYRAYSPTLMRFTGPDSMSPFGAGGLNAYAYCLGDPVNRVDPTGHISWQAIAGIALGFVGIVASIVTLGAASPLTLLGMGLGIASGAAAIGSELANELAPQSQVGAILGWVSLGLGIASAAAGALAVRQAIAQSLRPRPYLVKLADEPPVRIVEKEYATFGGRKHGGKSGKAGASAAPPEPPANWTLIEEFQNHDYLPPGKLGAGSRAKYAEFKTAVESNISPSDAARAYPGSKQDPYPNYKFFYPNSLHEGFSHVHTRLSQEHRLFYLVNGQKKQVRIMQLGAHEPAWGSAHVAR</sequence>
<organism evidence="5 6">
    <name type="scientific">Pseudomonas jessenii</name>
    <dbReference type="NCBI Taxonomy" id="77298"/>
    <lineage>
        <taxon>Bacteria</taxon>
        <taxon>Pseudomonadati</taxon>
        <taxon>Pseudomonadota</taxon>
        <taxon>Gammaproteobacteria</taxon>
        <taxon>Pseudomonadales</taxon>
        <taxon>Pseudomonadaceae</taxon>
        <taxon>Pseudomonas</taxon>
    </lineage>
</organism>
<keyword evidence="1" id="KW-0677">Repeat</keyword>
<dbReference type="NCBIfam" id="TIGR03696">
    <property type="entry name" value="Rhs_assc_core"/>
    <property type="match status" value="1"/>
</dbReference>
<evidence type="ECO:0000256" key="2">
    <source>
        <dbReference type="SAM" id="MobiDB-lite"/>
    </source>
</evidence>
<dbReference type="SUPFAM" id="SSF56399">
    <property type="entry name" value="ADP-ribosylation"/>
    <property type="match status" value="1"/>
</dbReference>
<dbReference type="EMBL" id="QRAV01000001">
    <property type="protein sequence ID" value="RDL24709.1"/>
    <property type="molecule type" value="Genomic_DNA"/>
</dbReference>
<feature type="transmembrane region" description="Helical" evidence="3">
    <location>
        <begin position="1420"/>
        <end position="1440"/>
    </location>
</feature>
<dbReference type="NCBIfam" id="TIGR01643">
    <property type="entry name" value="YD_repeat_2x"/>
    <property type="match status" value="3"/>
</dbReference>
<dbReference type="PANTHER" id="PTHR32305:SF15">
    <property type="entry name" value="PROTEIN RHSA-RELATED"/>
    <property type="match status" value="1"/>
</dbReference>
<feature type="transmembrane region" description="Helical" evidence="3">
    <location>
        <begin position="1389"/>
        <end position="1408"/>
    </location>
</feature>
<dbReference type="Pfam" id="PF05593">
    <property type="entry name" value="RHS_repeat"/>
    <property type="match status" value="1"/>
</dbReference>
<gene>
    <name evidence="5" type="ORF">DEU51_101178</name>
</gene>
<dbReference type="InterPro" id="IPR031325">
    <property type="entry name" value="RHS_repeat"/>
</dbReference>
<dbReference type="Gene3D" id="2.180.10.10">
    <property type="entry name" value="RHS repeat-associated core"/>
    <property type="match status" value="2"/>
</dbReference>
<feature type="transmembrane region" description="Helical" evidence="3">
    <location>
        <begin position="1359"/>
        <end position="1382"/>
    </location>
</feature>
<feature type="domain" description="Teneurin-like YD-shell" evidence="4">
    <location>
        <begin position="1016"/>
        <end position="1329"/>
    </location>
</feature>
<evidence type="ECO:0000256" key="1">
    <source>
        <dbReference type="ARBA" id="ARBA00022737"/>
    </source>
</evidence>
<protein>
    <submittedName>
        <fullName evidence="5">RHS repeat-associated protein</fullName>
    </submittedName>
</protein>
<proteinExistence type="predicted"/>
<dbReference type="InterPro" id="IPR056823">
    <property type="entry name" value="TEN-like_YD-shell"/>
</dbReference>
<evidence type="ECO:0000313" key="6">
    <source>
        <dbReference type="Proteomes" id="UP000255365"/>
    </source>
</evidence>
<keyword evidence="3" id="KW-0812">Transmembrane</keyword>